<dbReference type="Pfam" id="PF06314">
    <property type="entry name" value="ADC"/>
    <property type="match status" value="1"/>
</dbReference>
<proteinExistence type="inferred from homology"/>
<evidence type="ECO:0000259" key="7">
    <source>
        <dbReference type="Pfam" id="PF01494"/>
    </source>
</evidence>
<dbReference type="HOGENOM" id="CLU_014528_0_0_1"/>
<evidence type="ECO:0000256" key="4">
    <source>
        <dbReference type="ARBA" id="ARBA00023002"/>
    </source>
</evidence>
<feature type="domain" description="FAD-binding" evidence="7">
    <location>
        <begin position="40"/>
        <end position="397"/>
    </location>
</feature>
<dbReference type="InterPro" id="IPR036188">
    <property type="entry name" value="FAD/NAD-bd_sf"/>
</dbReference>
<dbReference type="SUPFAM" id="SSF160104">
    <property type="entry name" value="Acetoacetate decarboxylase-like"/>
    <property type="match status" value="1"/>
</dbReference>
<dbReference type="PANTHER" id="PTHR13789:SF261">
    <property type="entry name" value="HYDROXYLASE, PUTATIVE (AFU_ORTHOLOGUE AFUA_7G00590)-RELATED"/>
    <property type="match status" value="1"/>
</dbReference>
<dbReference type="SUPFAM" id="SSF54373">
    <property type="entry name" value="FAD-linked reductases, C-terminal domain"/>
    <property type="match status" value="1"/>
</dbReference>
<dbReference type="GO" id="GO:0016829">
    <property type="term" value="F:lyase activity"/>
    <property type="evidence" value="ECO:0007669"/>
    <property type="project" value="InterPro"/>
</dbReference>
<name>A0A0D2FK53_9EURO</name>
<evidence type="ECO:0000256" key="2">
    <source>
        <dbReference type="ARBA" id="ARBA00022630"/>
    </source>
</evidence>
<dbReference type="Proteomes" id="UP000054266">
    <property type="component" value="Unassembled WGS sequence"/>
</dbReference>
<dbReference type="PANTHER" id="PTHR13789">
    <property type="entry name" value="MONOOXYGENASE"/>
    <property type="match status" value="1"/>
</dbReference>
<dbReference type="GO" id="GO:0004497">
    <property type="term" value="F:monooxygenase activity"/>
    <property type="evidence" value="ECO:0007669"/>
    <property type="project" value="UniProtKB-KW"/>
</dbReference>
<dbReference type="CDD" id="cd02440">
    <property type="entry name" value="AdoMet_MTases"/>
    <property type="match status" value="1"/>
</dbReference>
<dbReference type="EMBL" id="KN846958">
    <property type="protein sequence ID" value="KIW68488.1"/>
    <property type="molecule type" value="Genomic_DNA"/>
</dbReference>
<evidence type="ECO:0000313" key="8">
    <source>
        <dbReference type="EMBL" id="KIW68488.1"/>
    </source>
</evidence>
<dbReference type="PRINTS" id="PR00420">
    <property type="entry name" value="RNGMNOXGNASE"/>
</dbReference>
<dbReference type="Gene3D" id="2.40.400.10">
    <property type="entry name" value="Acetoacetate decarboxylase-like"/>
    <property type="match status" value="1"/>
</dbReference>
<keyword evidence="2" id="KW-0285">Flavoprotein</keyword>
<dbReference type="InterPro" id="IPR010451">
    <property type="entry name" value="Acetoacetate_decarboxylase"/>
</dbReference>
<feature type="region of interest" description="Disordered" evidence="6">
    <location>
        <begin position="1"/>
        <end position="31"/>
    </location>
</feature>
<dbReference type="InterPro" id="IPR023375">
    <property type="entry name" value="ADC_dom_sf"/>
</dbReference>
<protein>
    <recommendedName>
        <fullName evidence="7">FAD-binding domain-containing protein</fullName>
    </recommendedName>
</protein>
<comment type="similarity">
    <text evidence="1">Belongs to the paxM FAD-dependent monooxygenase family.</text>
</comment>
<dbReference type="GO" id="GO:0071949">
    <property type="term" value="F:FAD binding"/>
    <property type="evidence" value="ECO:0007669"/>
    <property type="project" value="InterPro"/>
</dbReference>
<dbReference type="Pfam" id="PF01494">
    <property type="entry name" value="FAD_binding_3"/>
    <property type="match status" value="1"/>
</dbReference>
<sequence length="721" mass="78760">MGSKNSSSADGLANGHSRVNGNGNDVNGGATSEPSALSLRVIVIGAGIGGLTAAIALRRQGHVVTLLEQSRFAQELGAAVHLAPNANGILRRLGIKAEDFGANLMERFSEYNADGTLVRSTPIKTDMWQHPWQLAHRVRLHNTLKELATTLDGPGPAAQLVISSPVVSIDCNKALAITKDGAEYQGDVLVGADGIKSITRLSIPGAHEPPFDSGKSAFRFMISRSDVAQDPVTSKYCEHPGDLLMFFAPDRRLVVYPTNDNKELNFVCIHPSHETKSATSGSWNNQTNIDMLIRTYQDFDPSVQALLRKADPATLKVWNLMDMTPLSTFVHGRMALIGDSAHPFLPHQGQGAGMAIEDAASLAVMLSDLNSVDEIPRRLELFNEARYERAHQIQQFSRLAGQDATDKGERLDMAQYTNYNFGHDEFDASAQRLRQYQWSRTPVYWRQPVVFGPMPGPRQRFDGSARDGRGSLSTTASIKFKTSRTMLQNLLPPGLKNFTFSSPGTIAYASLATTTLDKMEWLGGAGYHLSGLFIHGLQYTKKDGTVIKGSYLPILFESLTDPIVSGREELGMPKLFSSIDVDRRDSSYHITLSWRGAVWGRYQLSGLKEVDAAGSSVSGEPDDATFTYRYVPAVGPALKGQTVDEFLAFVPSAEEQPVPKVLRSFTATNASFTLDGHDWNALPTLHHIISRLAELPNYGIVSAKVTESMGVPDLASCRRIE</sequence>
<organism evidence="8 9">
    <name type="scientific">Phialophora macrospora</name>
    <dbReference type="NCBI Taxonomy" id="1851006"/>
    <lineage>
        <taxon>Eukaryota</taxon>
        <taxon>Fungi</taxon>
        <taxon>Dikarya</taxon>
        <taxon>Ascomycota</taxon>
        <taxon>Pezizomycotina</taxon>
        <taxon>Eurotiomycetes</taxon>
        <taxon>Chaetothyriomycetidae</taxon>
        <taxon>Chaetothyriales</taxon>
        <taxon>Herpotrichiellaceae</taxon>
        <taxon>Phialophora</taxon>
    </lineage>
</organism>
<reference evidence="8 9" key="1">
    <citation type="submission" date="2015-01" db="EMBL/GenBank/DDBJ databases">
        <title>The Genome Sequence of Capronia semiimmersa CBS27337.</title>
        <authorList>
            <consortium name="The Broad Institute Genomics Platform"/>
            <person name="Cuomo C."/>
            <person name="de Hoog S."/>
            <person name="Gorbushina A."/>
            <person name="Stielow B."/>
            <person name="Teixiera M."/>
            <person name="Abouelleil A."/>
            <person name="Chapman S.B."/>
            <person name="Priest M."/>
            <person name="Young S.K."/>
            <person name="Wortman J."/>
            <person name="Nusbaum C."/>
            <person name="Birren B."/>
        </authorList>
    </citation>
    <scope>NUCLEOTIDE SEQUENCE [LARGE SCALE GENOMIC DNA]</scope>
    <source>
        <strain evidence="8 9">CBS 27337</strain>
    </source>
</reference>
<keyword evidence="9" id="KW-1185">Reference proteome</keyword>
<evidence type="ECO:0000256" key="5">
    <source>
        <dbReference type="ARBA" id="ARBA00023033"/>
    </source>
</evidence>
<evidence type="ECO:0000256" key="3">
    <source>
        <dbReference type="ARBA" id="ARBA00022827"/>
    </source>
</evidence>
<keyword evidence="5" id="KW-0503">Monooxygenase</keyword>
<keyword evidence="3" id="KW-0274">FAD</keyword>
<dbReference type="SUPFAM" id="SSF51905">
    <property type="entry name" value="FAD/NAD(P)-binding domain"/>
    <property type="match status" value="1"/>
</dbReference>
<dbReference type="AlphaFoldDB" id="A0A0D2FK53"/>
<dbReference type="Gene3D" id="3.50.50.60">
    <property type="entry name" value="FAD/NAD(P)-binding domain"/>
    <property type="match status" value="1"/>
</dbReference>
<dbReference type="InterPro" id="IPR050493">
    <property type="entry name" value="FAD-dep_Monooxygenase_BioMet"/>
</dbReference>
<accession>A0A0D2FK53</accession>
<gene>
    <name evidence="8" type="ORF">PV04_04430</name>
</gene>
<evidence type="ECO:0000313" key="9">
    <source>
        <dbReference type="Proteomes" id="UP000054266"/>
    </source>
</evidence>
<dbReference type="InterPro" id="IPR002938">
    <property type="entry name" value="FAD-bd"/>
</dbReference>
<evidence type="ECO:0000256" key="1">
    <source>
        <dbReference type="ARBA" id="ARBA00007992"/>
    </source>
</evidence>
<feature type="compositionally biased region" description="Low complexity" evidence="6">
    <location>
        <begin position="19"/>
        <end position="29"/>
    </location>
</feature>
<evidence type="ECO:0000256" key="6">
    <source>
        <dbReference type="SAM" id="MobiDB-lite"/>
    </source>
</evidence>
<keyword evidence="4" id="KW-0560">Oxidoreductase</keyword>
<dbReference type="STRING" id="5601.A0A0D2FK53"/>